<organism evidence="1 2">
    <name type="scientific">Kitasatospora kifunensis</name>
    <name type="common">Streptomyces kifunensis</name>
    <dbReference type="NCBI Taxonomy" id="58351"/>
    <lineage>
        <taxon>Bacteria</taxon>
        <taxon>Bacillati</taxon>
        <taxon>Actinomycetota</taxon>
        <taxon>Actinomycetes</taxon>
        <taxon>Kitasatosporales</taxon>
        <taxon>Streptomycetaceae</taxon>
        <taxon>Kitasatospora</taxon>
    </lineage>
</organism>
<dbReference type="AlphaFoldDB" id="A0A7W7QY14"/>
<evidence type="ECO:0000313" key="1">
    <source>
        <dbReference type="EMBL" id="MBB4921887.1"/>
    </source>
</evidence>
<name>A0A7W7QY14_KITKI</name>
<sequence length="250" mass="28267">MRFRQHRTLVPELHACTFPEPRPLRSQEAGIKFSAVFSASWLPGAAPHRDLDALVITDLVRRAEDFTCHWAPEDALSAQDAVNAALGRPARIPEADICSLTAQVRIHLTEEAAAEMRGRRADRARVARLRFLKYHLHSDPELLLLDHLERHPQDVLTVDVMRFQRLSRSLRTGGAEWYPLLDCLEKLCSKDSPHHNDIYAMKMLLRALRETVPELIDHHGLGGKVELLLNSPTVESDPLELPDQQPDAGE</sequence>
<dbReference type="RefSeq" id="WP_184934148.1">
    <property type="nucleotide sequence ID" value="NZ_JACHJV010000001.1"/>
</dbReference>
<dbReference type="Proteomes" id="UP000540506">
    <property type="component" value="Unassembled WGS sequence"/>
</dbReference>
<comment type="caution">
    <text evidence="1">The sequence shown here is derived from an EMBL/GenBank/DDBJ whole genome shotgun (WGS) entry which is preliminary data.</text>
</comment>
<reference evidence="1 2" key="1">
    <citation type="submission" date="2020-08" db="EMBL/GenBank/DDBJ databases">
        <title>Sequencing the genomes of 1000 actinobacteria strains.</title>
        <authorList>
            <person name="Klenk H.-P."/>
        </authorList>
    </citation>
    <scope>NUCLEOTIDE SEQUENCE [LARGE SCALE GENOMIC DNA]</scope>
    <source>
        <strain evidence="1 2">DSM 41654</strain>
    </source>
</reference>
<evidence type="ECO:0000313" key="2">
    <source>
        <dbReference type="Proteomes" id="UP000540506"/>
    </source>
</evidence>
<proteinExistence type="predicted"/>
<dbReference type="EMBL" id="JACHJV010000001">
    <property type="protein sequence ID" value="MBB4921887.1"/>
    <property type="molecule type" value="Genomic_DNA"/>
</dbReference>
<accession>A0A7W7QY14</accession>
<protein>
    <submittedName>
        <fullName evidence="1">Uncharacterized protein</fullName>
    </submittedName>
</protein>
<gene>
    <name evidence="1" type="ORF">FHR34_000880</name>
</gene>
<keyword evidence="2" id="KW-1185">Reference proteome</keyword>